<dbReference type="SUPFAM" id="SSF47413">
    <property type="entry name" value="lambda repressor-like DNA-binding domains"/>
    <property type="match status" value="1"/>
</dbReference>
<organism evidence="2 3">
    <name type="scientific">Streptomyces gossypii</name>
    <dbReference type="NCBI Taxonomy" id="2883101"/>
    <lineage>
        <taxon>Bacteria</taxon>
        <taxon>Bacillati</taxon>
        <taxon>Actinomycetota</taxon>
        <taxon>Actinomycetes</taxon>
        <taxon>Kitasatosporales</taxon>
        <taxon>Streptomycetaceae</taxon>
        <taxon>Streptomyces</taxon>
    </lineage>
</organism>
<dbReference type="RefSeq" id="WP_260218587.1">
    <property type="nucleotide sequence ID" value="NZ_JAJAGO010000006.1"/>
</dbReference>
<dbReference type="Gene3D" id="1.10.260.40">
    <property type="entry name" value="lambda repressor-like DNA-binding domains"/>
    <property type="match status" value="1"/>
</dbReference>
<evidence type="ECO:0000313" key="3">
    <source>
        <dbReference type="Proteomes" id="UP001156389"/>
    </source>
</evidence>
<gene>
    <name evidence="2" type="ORF">LHJ74_15360</name>
</gene>
<accession>A0ABT2JTQ0</accession>
<reference evidence="2 3" key="1">
    <citation type="submission" date="2021-10" db="EMBL/GenBank/DDBJ databases">
        <title>Streptomyces gossypii sp. nov., isolated from soil collected from cotton field.</title>
        <authorList>
            <person name="Ge X."/>
            <person name="Chen X."/>
            <person name="Liu W."/>
        </authorList>
    </citation>
    <scope>NUCLEOTIDE SEQUENCE [LARGE SCALE GENOMIC DNA]</scope>
    <source>
        <strain evidence="2 3">N2-109</strain>
    </source>
</reference>
<evidence type="ECO:0008006" key="4">
    <source>
        <dbReference type="Google" id="ProtNLM"/>
    </source>
</evidence>
<comment type="caution">
    <text evidence="2">The sequence shown here is derived from an EMBL/GenBank/DDBJ whole genome shotgun (WGS) entry which is preliminary data.</text>
</comment>
<keyword evidence="3" id="KW-1185">Reference proteome</keyword>
<evidence type="ECO:0000256" key="1">
    <source>
        <dbReference type="SAM" id="Coils"/>
    </source>
</evidence>
<name>A0ABT2JTQ0_9ACTN</name>
<keyword evidence="1" id="KW-0175">Coiled coil</keyword>
<feature type="coiled-coil region" evidence="1">
    <location>
        <begin position="82"/>
        <end position="109"/>
    </location>
</feature>
<sequence length="431" mass="47211">MARQVWMTGEVRDWLWALIGAESPLAQHAGGALVALLEQGPSMGPPLVAELPPALALSATEEAGADAHQRQLELLHQMRRACADVVVACRQLEKEVERLEEGKRQRDSRIRQALAKDQSDIALREREEARSAERHLVRVRVRLSRARGQEEDLRQVIQRVTARLDELSARAVVSGATRNVAQGLRSVNEALAELGVPESPGADTFAIEAALAEAQLEEAELGAHIAELENEARILLTFASPPSPPAYNPQQESPFRELRLQGRGSGRILFAVEPDGTLALLAAAAGENDWGAWYWRALPRARRQLAGAESELPRPQRRVYGTEALLAEFFPESASAIRVRAARLATANHGWDLPSMRRQAGLTQQQVARQLQVQDEEVAKVERTSPGNTDIFTLAAYFEALGGSLEITAHVASTHHTWVLPPQAEPGPVTN</sequence>
<dbReference type="InterPro" id="IPR010982">
    <property type="entry name" value="Lambda_DNA-bd_dom_sf"/>
</dbReference>
<evidence type="ECO:0000313" key="2">
    <source>
        <dbReference type="EMBL" id="MCT2591267.1"/>
    </source>
</evidence>
<dbReference type="EMBL" id="JAJAGO010000006">
    <property type="protein sequence ID" value="MCT2591267.1"/>
    <property type="molecule type" value="Genomic_DNA"/>
</dbReference>
<dbReference type="Proteomes" id="UP001156389">
    <property type="component" value="Unassembled WGS sequence"/>
</dbReference>
<protein>
    <recommendedName>
        <fullName evidence="4">HTH cro/C1-type domain-containing protein</fullName>
    </recommendedName>
</protein>
<proteinExistence type="predicted"/>